<dbReference type="PROSITE" id="PS00061">
    <property type="entry name" value="ADH_SHORT"/>
    <property type="match status" value="1"/>
</dbReference>
<gene>
    <name evidence="4" type="ORF">TCAP_00607</name>
</gene>
<dbReference type="InterPro" id="IPR002347">
    <property type="entry name" value="SDR_fam"/>
</dbReference>
<dbReference type="InterPro" id="IPR036291">
    <property type="entry name" value="NAD(P)-bd_dom_sf"/>
</dbReference>
<dbReference type="Proteomes" id="UP000236621">
    <property type="component" value="Unassembled WGS sequence"/>
</dbReference>
<dbReference type="STRING" id="45235.A0A2K3QPM3"/>
<dbReference type="AlphaFoldDB" id="A0A2K3QPM3"/>
<accession>A0A2K3QPM3</accession>
<evidence type="ECO:0000256" key="1">
    <source>
        <dbReference type="ARBA" id="ARBA00006484"/>
    </source>
</evidence>
<dbReference type="PANTHER" id="PTHR43008:SF8">
    <property type="entry name" value="BENZIL REDUCTASE ((S)-BENZOIN FORMING) IRC24"/>
    <property type="match status" value="1"/>
</dbReference>
<dbReference type="Gene3D" id="3.40.50.720">
    <property type="entry name" value="NAD(P)-binding Rossmann-like Domain"/>
    <property type="match status" value="1"/>
</dbReference>
<dbReference type="InterPro" id="IPR020904">
    <property type="entry name" value="Sc_DH/Rdtase_CS"/>
</dbReference>
<name>A0A2K3QPM3_9HYPO</name>
<protein>
    <submittedName>
        <fullName evidence="4">Oxidoreductase</fullName>
    </submittedName>
</protein>
<evidence type="ECO:0000256" key="2">
    <source>
        <dbReference type="ARBA" id="ARBA00022857"/>
    </source>
</evidence>
<evidence type="ECO:0000313" key="5">
    <source>
        <dbReference type="Proteomes" id="UP000236621"/>
    </source>
</evidence>
<evidence type="ECO:0000256" key="3">
    <source>
        <dbReference type="ARBA" id="ARBA00023002"/>
    </source>
</evidence>
<dbReference type="Pfam" id="PF00106">
    <property type="entry name" value="adh_short"/>
    <property type="match status" value="1"/>
</dbReference>
<dbReference type="FunFam" id="3.40.50.720:FF:000281">
    <property type="entry name" value="Uncharacterized oxidoreductase YIR035C"/>
    <property type="match status" value="1"/>
</dbReference>
<comment type="similarity">
    <text evidence="1">Belongs to the short-chain dehydrogenases/reductases (SDR) family.</text>
</comment>
<dbReference type="PRINTS" id="PR00081">
    <property type="entry name" value="GDHRDH"/>
</dbReference>
<dbReference type="PANTHER" id="PTHR43008">
    <property type="entry name" value="BENZIL REDUCTASE"/>
    <property type="match status" value="1"/>
</dbReference>
<dbReference type="SUPFAM" id="SSF51735">
    <property type="entry name" value="NAD(P)-binding Rossmann-fold domains"/>
    <property type="match status" value="1"/>
</dbReference>
<keyword evidence="3" id="KW-0560">Oxidoreductase</keyword>
<dbReference type="EMBL" id="NRSZ01000105">
    <property type="protein sequence ID" value="PNY29478.1"/>
    <property type="molecule type" value="Genomic_DNA"/>
</dbReference>
<sequence length="251" mass="26887">MAAAKVFVITGASKGIGAAIVQCLLAQSHKLVLAARSEHLLEAVRTSHPGQIEYLAGDMTSPDMPRRLTDLAVKSFGRVDGIVINHGLLDPQTIDGSAIEGWKHLYNVNVFSCLAVAKAGIPELRKTKGCIVWLSSGAATKPYMAWAAYGSSKAAINSISTHLAVEEPDITSITVAPGRVDTDMQAVIRSSGKDTMNRAQYDTFVEAFGQGKLLKPEQPGHVIAKFVAGPQRDLSGQCLNWNSRELAAYQE</sequence>
<reference evidence="4 5" key="1">
    <citation type="submission" date="2017-08" db="EMBL/GenBank/DDBJ databases">
        <title>Harnessing the power of phylogenomics to disentangle the directionality and signatures of interkingdom host jumping in the parasitic fungal genus Tolypocladium.</title>
        <authorList>
            <person name="Quandt C.A."/>
            <person name="Patterson W."/>
            <person name="Spatafora J.W."/>
        </authorList>
    </citation>
    <scope>NUCLEOTIDE SEQUENCE [LARGE SCALE GENOMIC DNA]</scope>
    <source>
        <strain evidence="4 5">CBS 113982</strain>
    </source>
</reference>
<keyword evidence="2" id="KW-0521">NADP</keyword>
<organism evidence="4 5">
    <name type="scientific">Tolypocladium capitatum</name>
    <dbReference type="NCBI Taxonomy" id="45235"/>
    <lineage>
        <taxon>Eukaryota</taxon>
        <taxon>Fungi</taxon>
        <taxon>Dikarya</taxon>
        <taxon>Ascomycota</taxon>
        <taxon>Pezizomycotina</taxon>
        <taxon>Sordariomycetes</taxon>
        <taxon>Hypocreomycetidae</taxon>
        <taxon>Hypocreales</taxon>
        <taxon>Ophiocordycipitaceae</taxon>
        <taxon>Tolypocladium</taxon>
    </lineage>
</organism>
<keyword evidence="5" id="KW-1185">Reference proteome</keyword>
<dbReference type="OrthoDB" id="153074at2759"/>
<evidence type="ECO:0000313" key="4">
    <source>
        <dbReference type="EMBL" id="PNY29478.1"/>
    </source>
</evidence>
<dbReference type="GO" id="GO:0050664">
    <property type="term" value="F:oxidoreductase activity, acting on NAD(P)H, oxygen as acceptor"/>
    <property type="evidence" value="ECO:0007669"/>
    <property type="project" value="TreeGrafter"/>
</dbReference>
<comment type="caution">
    <text evidence="4">The sequence shown here is derived from an EMBL/GenBank/DDBJ whole genome shotgun (WGS) entry which is preliminary data.</text>
</comment>
<proteinExistence type="inferred from homology"/>